<dbReference type="STRING" id="1330021.A0A367LRF9"/>
<reference evidence="2 3" key="1">
    <citation type="journal article" date="2015" name="BMC Genomics">
        <title>Insights from the genome of Ophiocordyceps polyrhachis-furcata to pathogenicity and host specificity in insect fungi.</title>
        <authorList>
            <person name="Wichadakul D."/>
            <person name="Kobmoo N."/>
            <person name="Ingsriswang S."/>
            <person name="Tangphatsornruang S."/>
            <person name="Chantasingh D."/>
            <person name="Luangsa-ard J.J."/>
            <person name="Eurwilaichitr L."/>
        </authorList>
    </citation>
    <scope>NUCLEOTIDE SEQUENCE [LARGE SCALE GENOMIC DNA]</scope>
    <source>
        <strain evidence="2 3">BCC 54312</strain>
    </source>
</reference>
<evidence type="ECO:0000313" key="3">
    <source>
        <dbReference type="Proteomes" id="UP000253664"/>
    </source>
</evidence>
<comment type="caution">
    <text evidence="2">The sequence shown here is derived from an EMBL/GenBank/DDBJ whole genome shotgun (WGS) entry which is preliminary data.</text>
</comment>
<evidence type="ECO:0000256" key="1">
    <source>
        <dbReference type="SAM" id="MobiDB-lite"/>
    </source>
</evidence>
<dbReference type="AlphaFoldDB" id="A0A367LRF9"/>
<keyword evidence="3" id="KW-1185">Reference proteome</keyword>
<dbReference type="OrthoDB" id="5146350at2759"/>
<name>A0A367LRF9_9HYPO</name>
<proteinExistence type="predicted"/>
<accession>A0A367LRF9</accession>
<sequence length="596" mass="67517">MSRLPALAGHVFLRGRNTFMGRGEEATDHEQLPQFLPRTEWPYHELANDMLRYTSSLESAINFQDEAEVRDLVARATPIYSQLVPMPPYHSVAYQLHDNVPWLAHVAILHDLIHRTMASHKPLSKDEMFALMRIVSYGMYHSVAWLYPWHIDLDSTGIPVGEWSQVFNMHMSAGDFRPTSMDHDAHIRRVYGRRWVVVPIRCGEAQWNMAMFDRSRGLLYVLDCGAAAARSDRIKACVELWVRFWNWMHLPYDFQYLAPAATGHASAMDSGLIAITWLMSSLRDQVGDVTAEDDDDDDDENKSPTRADFVFTRGDPNVGLEGGDLHPRDWLPDGCRLSSGGLMAVRRIVKVMICNELGLAYHETMTKKYRNHRGRQPAVLPSALMMIRHTVKKLKLRNGRLRTGRFWTAQGGPQFALPQRMMAGDYKEGAPRRHKRRPQQEFCLVETSTEGLTYRNRFVIHWPAAVPYTDEFPLSRPAHGVELETESLSAREDLDDAQTRHFEVTLANRAAEAAFRRMGQVQRVVLGKMRRDRSGGLLKLTLGVGFADEAVGHEVEMDVEMTIPADQTPTPPPPPPAGGDQGLATIGVYREGWGGR</sequence>
<dbReference type="Proteomes" id="UP000253664">
    <property type="component" value="Unassembled WGS sequence"/>
</dbReference>
<evidence type="ECO:0000313" key="2">
    <source>
        <dbReference type="EMBL" id="RCI17033.1"/>
    </source>
</evidence>
<feature type="region of interest" description="Disordered" evidence="1">
    <location>
        <begin position="565"/>
        <end position="584"/>
    </location>
</feature>
<gene>
    <name evidence="2" type="ORF">L249_3098</name>
</gene>
<protein>
    <submittedName>
        <fullName evidence="2">Uncharacterized protein</fullName>
    </submittedName>
</protein>
<dbReference type="EMBL" id="LKCN02000001">
    <property type="protein sequence ID" value="RCI17033.1"/>
    <property type="molecule type" value="Genomic_DNA"/>
</dbReference>
<organism evidence="2 3">
    <name type="scientific">Ophiocordyceps polyrhachis-furcata BCC 54312</name>
    <dbReference type="NCBI Taxonomy" id="1330021"/>
    <lineage>
        <taxon>Eukaryota</taxon>
        <taxon>Fungi</taxon>
        <taxon>Dikarya</taxon>
        <taxon>Ascomycota</taxon>
        <taxon>Pezizomycotina</taxon>
        <taxon>Sordariomycetes</taxon>
        <taxon>Hypocreomycetidae</taxon>
        <taxon>Hypocreales</taxon>
        <taxon>Ophiocordycipitaceae</taxon>
        <taxon>Ophiocordyceps</taxon>
    </lineage>
</organism>